<dbReference type="InterPro" id="IPR013974">
    <property type="entry name" value="SAF"/>
</dbReference>
<dbReference type="SMART" id="SM00858">
    <property type="entry name" value="SAF"/>
    <property type="match status" value="1"/>
</dbReference>
<name>A0ABT1I2F1_STRSD</name>
<dbReference type="Gene3D" id="3.90.1210.10">
    <property type="entry name" value="Antifreeze-like/N-acetylneuraminic acid synthase C-terminal domain"/>
    <property type="match status" value="1"/>
</dbReference>
<comment type="caution">
    <text evidence="2">The sequence shown here is derived from an EMBL/GenBank/DDBJ whole genome shotgun (WGS) entry which is preliminary data.</text>
</comment>
<evidence type="ECO:0000313" key="2">
    <source>
        <dbReference type="EMBL" id="MCP2261949.1"/>
    </source>
</evidence>
<sequence>MSRENDHLTPPSPTLAAPLRDRLHGLLRGGGWSRPIRLRRILAGLLALLALALALRPPPGEAPDTGPVLVAARDIGPGALIQSGDVEQRRSSAGGAPGHVLRDPEQAVGRVLAGAARAGEPLTDVRLAGPEFVEMATRRGAAAAVPVRLSDPEVADLLRPGGRVDVVAVTADRSPPTVLASDAVVVAVRPGGANPSHPGRLVVVGVSRDEAPGVTAASLSHGVAVTLR</sequence>
<dbReference type="RefSeq" id="WP_253673463.1">
    <property type="nucleotide sequence ID" value="NZ_JAMTCP010000053.1"/>
</dbReference>
<gene>
    <name evidence="2" type="ORF">LX15_005676</name>
</gene>
<organism evidence="2 3">
    <name type="scientific">Streptoalloteichus tenebrarius (strain ATCC 17920 / DSM 40477 / JCM 4838 / CBS 697.72 / NBRC 16177 / NCIMB 11028 / NRRL B-12390 / A12253. 1 / ISP 5477)</name>
    <name type="common">Streptomyces tenebrarius</name>
    <dbReference type="NCBI Taxonomy" id="1933"/>
    <lineage>
        <taxon>Bacteria</taxon>
        <taxon>Bacillati</taxon>
        <taxon>Actinomycetota</taxon>
        <taxon>Actinomycetes</taxon>
        <taxon>Pseudonocardiales</taxon>
        <taxon>Pseudonocardiaceae</taxon>
        <taxon>Streptoalloteichus</taxon>
    </lineage>
</organism>
<dbReference type="EMBL" id="JAMTCP010000053">
    <property type="protein sequence ID" value="MCP2261949.1"/>
    <property type="molecule type" value="Genomic_DNA"/>
</dbReference>
<feature type="domain" description="SAF" evidence="1">
    <location>
        <begin position="66"/>
        <end position="128"/>
    </location>
</feature>
<dbReference type="CDD" id="cd11614">
    <property type="entry name" value="SAF_CpaB_FlgA_like"/>
    <property type="match status" value="1"/>
</dbReference>
<dbReference type="Proteomes" id="UP001205311">
    <property type="component" value="Unassembled WGS sequence"/>
</dbReference>
<accession>A0ABT1I2F1</accession>
<proteinExistence type="predicted"/>
<dbReference type="Pfam" id="PF08666">
    <property type="entry name" value="SAF"/>
    <property type="match status" value="1"/>
</dbReference>
<evidence type="ECO:0000313" key="3">
    <source>
        <dbReference type="Proteomes" id="UP001205311"/>
    </source>
</evidence>
<keyword evidence="3" id="KW-1185">Reference proteome</keyword>
<evidence type="ECO:0000259" key="1">
    <source>
        <dbReference type="SMART" id="SM00858"/>
    </source>
</evidence>
<reference evidence="2 3" key="1">
    <citation type="submission" date="2022-06" db="EMBL/GenBank/DDBJ databases">
        <title>Genomic Encyclopedia of Archaeal and Bacterial Type Strains, Phase II (KMG-II): from individual species to whole genera.</title>
        <authorList>
            <person name="Goeker M."/>
        </authorList>
    </citation>
    <scope>NUCLEOTIDE SEQUENCE [LARGE SCALE GENOMIC DNA]</scope>
    <source>
        <strain evidence="2 3">DSM 40477</strain>
    </source>
</reference>
<protein>
    <submittedName>
        <fullName evidence="2">Flp pilus assembly protein CpaB</fullName>
    </submittedName>
</protein>